<evidence type="ECO:0000313" key="2">
    <source>
        <dbReference type="EMBL" id="GAM37735.1"/>
    </source>
</evidence>
<reference evidence="3" key="1">
    <citation type="journal article" date="2015" name="Genome Announc.">
        <title>Draft genome sequence of Talaromyces cellulolyticus strain Y-94, a source of lignocellulosic biomass-degrading enzymes.</title>
        <authorList>
            <person name="Fujii T."/>
            <person name="Koike H."/>
            <person name="Sawayama S."/>
            <person name="Yano S."/>
            <person name="Inoue H."/>
        </authorList>
    </citation>
    <scope>NUCLEOTIDE SEQUENCE [LARGE SCALE GENOMIC DNA]</scope>
    <source>
        <strain evidence="3">Y-94</strain>
    </source>
</reference>
<comment type="caution">
    <text evidence="2">The sequence shown here is derived from an EMBL/GenBank/DDBJ whole genome shotgun (WGS) entry which is preliminary data.</text>
</comment>
<gene>
    <name evidence="2" type="ORF">TCE0_033r07897</name>
</gene>
<protein>
    <recommendedName>
        <fullName evidence="1">Methyltransferase type 11 domain-containing protein</fullName>
    </recommendedName>
</protein>
<feature type="domain" description="Methyltransferase type 11" evidence="1">
    <location>
        <begin position="129"/>
        <end position="168"/>
    </location>
</feature>
<dbReference type="Pfam" id="PF08241">
    <property type="entry name" value="Methyltransf_11"/>
    <property type="match status" value="1"/>
</dbReference>
<evidence type="ECO:0000313" key="3">
    <source>
        <dbReference type="Proteomes" id="UP000053095"/>
    </source>
</evidence>
<accession>A0A6V8HBP2</accession>
<dbReference type="Gene3D" id="3.40.50.150">
    <property type="entry name" value="Vaccinia Virus protein VP39"/>
    <property type="match status" value="1"/>
</dbReference>
<dbReference type="AlphaFoldDB" id="A0A6V8HBP2"/>
<proteinExistence type="predicted"/>
<dbReference type="Proteomes" id="UP000053095">
    <property type="component" value="Unassembled WGS sequence"/>
</dbReference>
<dbReference type="EMBL" id="DF933829">
    <property type="protein sequence ID" value="GAM37735.1"/>
    <property type="molecule type" value="Genomic_DNA"/>
</dbReference>
<evidence type="ECO:0000259" key="1">
    <source>
        <dbReference type="Pfam" id="PF08241"/>
    </source>
</evidence>
<sequence length="250" mass="28571">MTGSVPTNPWKALQPHDAERFGDVILDPKEQARWSAAVFLGGLPYMWNQVTDLKNLIYDRLELSLAKRVLLIGESNESCGFVQDIRSRLPPDADIRSIDVIERARNMCFTGKTGKNGRLGTWRWDYVDEIPDNYYDAIAILQGVQHTEDWTETAGHLVRVLKPGGWFATGEISFGPAFMEKIHSDIHLQYLVDKLFAGINMDYKNLSYWSIEDLRHAFSNRLIEQGWMVHRGIEVFWGRKPTLPDTTSSA</sequence>
<name>A0A6V8HBP2_TALPI</name>
<dbReference type="InterPro" id="IPR029063">
    <property type="entry name" value="SAM-dependent_MTases_sf"/>
</dbReference>
<dbReference type="InterPro" id="IPR013216">
    <property type="entry name" value="Methyltransf_11"/>
</dbReference>
<keyword evidence="3" id="KW-1185">Reference proteome</keyword>
<organism evidence="2 3">
    <name type="scientific">Talaromyces pinophilus</name>
    <name type="common">Penicillium pinophilum</name>
    <dbReference type="NCBI Taxonomy" id="128442"/>
    <lineage>
        <taxon>Eukaryota</taxon>
        <taxon>Fungi</taxon>
        <taxon>Dikarya</taxon>
        <taxon>Ascomycota</taxon>
        <taxon>Pezizomycotina</taxon>
        <taxon>Eurotiomycetes</taxon>
        <taxon>Eurotiomycetidae</taxon>
        <taxon>Eurotiales</taxon>
        <taxon>Trichocomaceae</taxon>
        <taxon>Talaromyces</taxon>
        <taxon>Talaromyces sect. Talaromyces</taxon>
    </lineage>
</organism>
<dbReference type="SUPFAM" id="SSF53335">
    <property type="entry name" value="S-adenosyl-L-methionine-dependent methyltransferases"/>
    <property type="match status" value="1"/>
</dbReference>
<dbReference type="GO" id="GO:0008757">
    <property type="term" value="F:S-adenosylmethionine-dependent methyltransferase activity"/>
    <property type="evidence" value="ECO:0007669"/>
    <property type="project" value="InterPro"/>
</dbReference>